<dbReference type="RefSeq" id="WP_273749617.1">
    <property type="nucleotide sequence ID" value="NZ_JAQSJE010000002.1"/>
</dbReference>
<feature type="transmembrane region" description="Helical" evidence="1">
    <location>
        <begin position="35"/>
        <end position="57"/>
    </location>
</feature>
<sequence length="156" mass="17823">MKYNAFIKISLLLALFIAPILSAWSISLGHFEWSALFRNYIMFVFASGMTFLVYFFFKHIPIDFIAGNALSVAVIQVWVIYGVYLDRHTPTNEQILLPLYLYSNLGVMLCSAFIALVRPRCLLPNDTTITKLRLRGAMTPVLSYLFTILLLVAFTR</sequence>
<evidence type="ECO:0000313" key="3">
    <source>
        <dbReference type="Proteomes" id="UP001221909"/>
    </source>
</evidence>
<feature type="transmembrane region" description="Helical" evidence="1">
    <location>
        <begin position="96"/>
        <end position="117"/>
    </location>
</feature>
<keyword evidence="1" id="KW-0472">Membrane</keyword>
<evidence type="ECO:0000256" key="1">
    <source>
        <dbReference type="SAM" id="Phobius"/>
    </source>
</evidence>
<dbReference type="EMBL" id="JAQSJE010000002">
    <property type="protein sequence ID" value="MDD0823353.1"/>
    <property type="molecule type" value="Genomic_DNA"/>
</dbReference>
<feature type="transmembrane region" description="Helical" evidence="1">
    <location>
        <begin position="64"/>
        <end position="84"/>
    </location>
</feature>
<protein>
    <submittedName>
        <fullName evidence="2">Uncharacterized protein</fullName>
    </submittedName>
</protein>
<accession>A0ABT5MMD3</accession>
<comment type="caution">
    <text evidence="2">The sequence shown here is derived from an EMBL/GenBank/DDBJ whole genome shotgun (WGS) entry which is preliminary data.</text>
</comment>
<evidence type="ECO:0000313" key="2">
    <source>
        <dbReference type="EMBL" id="MDD0823353.1"/>
    </source>
</evidence>
<reference evidence="2 3" key="1">
    <citation type="submission" date="2023-02" db="EMBL/GenBank/DDBJ databases">
        <title>Mannheimia cairiniae sp. nov., a novel species of Mannheimia obtained from moscovy ducks (Cairina moschata) and reclassification of Mannheimia ovis as heterotypic synonym of Mannheimia pernigra.</title>
        <authorList>
            <person name="Christensen H."/>
        </authorList>
    </citation>
    <scope>NUCLEOTIDE SEQUENCE [LARGE SCALE GENOMIC DNA]</scope>
    <source>
        <strain evidence="2 3">AT1</strain>
    </source>
</reference>
<gene>
    <name evidence="2" type="ORF">PTQ27_02565</name>
</gene>
<name>A0ABT5MMD3_9PAST</name>
<proteinExistence type="predicted"/>
<feature type="transmembrane region" description="Helical" evidence="1">
    <location>
        <begin position="137"/>
        <end position="155"/>
    </location>
</feature>
<organism evidence="2 3">
    <name type="scientific">Mannheimia cairinae</name>
    <dbReference type="NCBI Taxonomy" id="3025936"/>
    <lineage>
        <taxon>Bacteria</taxon>
        <taxon>Pseudomonadati</taxon>
        <taxon>Pseudomonadota</taxon>
        <taxon>Gammaproteobacteria</taxon>
        <taxon>Pasteurellales</taxon>
        <taxon>Pasteurellaceae</taxon>
        <taxon>Mannheimia</taxon>
    </lineage>
</organism>
<dbReference type="Proteomes" id="UP001221909">
    <property type="component" value="Unassembled WGS sequence"/>
</dbReference>
<keyword evidence="1" id="KW-1133">Transmembrane helix</keyword>
<keyword evidence="3" id="KW-1185">Reference proteome</keyword>
<keyword evidence="1" id="KW-0812">Transmembrane</keyword>